<gene>
    <name evidence="2" type="ORF">B0T10DRAFT_497862</name>
</gene>
<dbReference type="InterPro" id="IPR036047">
    <property type="entry name" value="F-box-like_dom_sf"/>
</dbReference>
<dbReference type="Proteomes" id="UP000777438">
    <property type="component" value="Unassembled WGS sequence"/>
</dbReference>
<dbReference type="AlphaFoldDB" id="A0A9P8VU90"/>
<comment type="caution">
    <text evidence="2">The sequence shown here is derived from an EMBL/GenBank/DDBJ whole genome shotgun (WGS) entry which is preliminary data.</text>
</comment>
<reference evidence="2 3" key="1">
    <citation type="journal article" date="2021" name="Nat. Commun.">
        <title>Genetic determinants of endophytism in the Arabidopsis root mycobiome.</title>
        <authorList>
            <person name="Mesny F."/>
            <person name="Miyauchi S."/>
            <person name="Thiergart T."/>
            <person name="Pickel B."/>
            <person name="Atanasova L."/>
            <person name="Karlsson M."/>
            <person name="Huettel B."/>
            <person name="Barry K.W."/>
            <person name="Haridas S."/>
            <person name="Chen C."/>
            <person name="Bauer D."/>
            <person name="Andreopoulos W."/>
            <person name="Pangilinan J."/>
            <person name="LaButti K."/>
            <person name="Riley R."/>
            <person name="Lipzen A."/>
            <person name="Clum A."/>
            <person name="Drula E."/>
            <person name="Henrissat B."/>
            <person name="Kohler A."/>
            <person name="Grigoriev I.V."/>
            <person name="Martin F.M."/>
            <person name="Hacquard S."/>
        </authorList>
    </citation>
    <scope>NUCLEOTIDE SEQUENCE [LARGE SCALE GENOMIC DNA]</scope>
    <source>
        <strain evidence="2 3">MPI-CAGE-CH-0241</strain>
    </source>
</reference>
<sequence>MAPSLLFELPLELLQLIIEYLQFPDTAHARATCRILASLIPAQSSDYIDLVAAEDSAWAVKRRRLVCVYCARMRLASAFTDRQKTSKPEFRSCVDCQVAEFGHDGWGRWRLEIPVNSHRTRLSVYTRKLKVDGVETGICEWCHNSFARWGRTTAGRAICSGCFLDKPGEEAMVEANHVENDMKRMGKECKANWTGFDGDDLDAIRSNKETGWWYTYEWDYEYAPGMIPVWRGGSRGVTVRSREEAENPLVIVDLEHVDWYQRQEAAQRIREFGAL</sequence>
<dbReference type="InterPro" id="IPR001810">
    <property type="entry name" value="F-box_dom"/>
</dbReference>
<dbReference type="EMBL" id="JAGPYM010000035">
    <property type="protein sequence ID" value="KAH6876343.1"/>
    <property type="molecule type" value="Genomic_DNA"/>
</dbReference>
<evidence type="ECO:0000259" key="1">
    <source>
        <dbReference type="PROSITE" id="PS50181"/>
    </source>
</evidence>
<accession>A0A9P8VU90</accession>
<evidence type="ECO:0000313" key="3">
    <source>
        <dbReference type="Proteomes" id="UP000777438"/>
    </source>
</evidence>
<evidence type="ECO:0000313" key="2">
    <source>
        <dbReference type="EMBL" id="KAH6876343.1"/>
    </source>
</evidence>
<dbReference type="OrthoDB" id="5281164at2759"/>
<organism evidence="2 3">
    <name type="scientific">Thelonectria olida</name>
    <dbReference type="NCBI Taxonomy" id="1576542"/>
    <lineage>
        <taxon>Eukaryota</taxon>
        <taxon>Fungi</taxon>
        <taxon>Dikarya</taxon>
        <taxon>Ascomycota</taxon>
        <taxon>Pezizomycotina</taxon>
        <taxon>Sordariomycetes</taxon>
        <taxon>Hypocreomycetidae</taxon>
        <taxon>Hypocreales</taxon>
        <taxon>Nectriaceae</taxon>
        <taxon>Thelonectria</taxon>
    </lineage>
</organism>
<proteinExistence type="predicted"/>
<dbReference type="Pfam" id="PF00646">
    <property type="entry name" value="F-box"/>
    <property type="match status" value="1"/>
</dbReference>
<keyword evidence="3" id="KW-1185">Reference proteome</keyword>
<feature type="domain" description="F-box" evidence="1">
    <location>
        <begin position="3"/>
        <end position="50"/>
    </location>
</feature>
<name>A0A9P8VU90_9HYPO</name>
<dbReference type="SUPFAM" id="SSF81383">
    <property type="entry name" value="F-box domain"/>
    <property type="match status" value="1"/>
</dbReference>
<dbReference type="PROSITE" id="PS50181">
    <property type="entry name" value="FBOX"/>
    <property type="match status" value="1"/>
</dbReference>
<protein>
    <recommendedName>
        <fullName evidence="1">F-box domain-containing protein</fullName>
    </recommendedName>
</protein>